<proteinExistence type="predicted"/>
<dbReference type="InterPro" id="IPR004607">
    <property type="entry name" value="GART"/>
</dbReference>
<feature type="transmembrane region" description="Helical" evidence="5">
    <location>
        <begin position="48"/>
        <end position="64"/>
    </location>
</feature>
<protein>
    <recommendedName>
        <fullName evidence="2">phosphoribosylglycinamide formyltransferase 1</fullName>
        <ecNumber evidence="2">2.1.2.2</ecNumber>
    </recommendedName>
</protein>
<evidence type="ECO:0000259" key="6">
    <source>
        <dbReference type="Pfam" id="PF00551"/>
    </source>
</evidence>
<dbReference type="PANTHER" id="PTHR43369">
    <property type="entry name" value="PHOSPHORIBOSYLGLYCINAMIDE FORMYLTRANSFERASE"/>
    <property type="match status" value="1"/>
</dbReference>
<keyword evidence="3" id="KW-0808">Transferase</keyword>
<dbReference type="SUPFAM" id="SSF53328">
    <property type="entry name" value="Formyltransferase"/>
    <property type="match status" value="1"/>
</dbReference>
<comment type="caution">
    <text evidence="7">The sequence shown here is derived from an EMBL/GenBank/DDBJ whole genome shotgun (WGS) entry which is preliminary data.</text>
</comment>
<keyword evidence="5" id="KW-0472">Membrane</keyword>
<sequence>MSMPAAPTLARNRVTHSLSASKKAALVAVLGIFAATWIHPLWPLEQTLHSSLTVIGLLALWWVDRRLQLGNGAFIAICGFIAIHCVAARWLYSNVPYDAWLQALLGWSPDAAFGWQRNHFDRLIHFLYGVCFTPALLQLARHAWPALRIGQAFTLALMAVMCSSLVYEWLEWGIALALSPEAAEAYNGQQGDMWDAHADMLLATLGSLLLWPNLQAIVDAIAVGRLQAEVVGVFSDRPDATALERVATDRRWGHAPKEFSDRAAYELALGDALAAAAPDWIVCAGYMRILGADFVQRFNGRLVNIHPSLLPLHKGLHTHARALEAGDVEHGASVHLVVPELDAGTVLAQARVPVLAGDDAQTLAERVLAVEHPLLIATLELLCAGRLAEREGQPTFDGHPLFSPLALDSAGNLNR</sequence>
<feature type="transmembrane region" description="Helical" evidence="5">
    <location>
        <begin position="71"/>
        <end position="92"/>
    </location>
</feature>
<dbReference type="Pfam" id="PF00551">
    <property type="entry name" value="Formyl_trans_N"/>
    <property type="match status" value="1"/>
</dbReference>
<dbReference type="EMBL" id="JAPDRN010000070">
    <property type="protein sequence ID" value="KAJ9628934.1"/>
    <property type="molecule type" value="Genomic_DNA"/>
</dbReference>
<evidence type="ECO:0000256" key="5">
    <source>
        <dbReference type="SAM" id="Phobius"/>
    </source>
</evidence>
<dbReference type="NCBIfam" id="TIGR00639">
    <property type="entry name" value="PurN"/>
    <property type="match status" value="1"/>
</dbReference>
<evidence type="ECO:0000256" key="1">
    <source>
        <dbReference type="ARBA" id="ARBA00005054"/>
    </source>
</evidence>
<organism evidence="7">
    <name type="scientific">Knufia peltigerae</name>
    <dbReference type="NCBI Taxonomy" id="1002370"/>
    <lineage>
        <taxon>Eukaryota</taxon>
        <taxon>Fungi</taxon>
        <taxon>Dikarya</taxon>
        <taxon>Ascomycota</taxon>
        <taxon>Pezizomycotina</taxon>
        <taxon>Eurotiomycetes</taxon>
        <taxon>Chaetothyriomycetidae</taxon>
        <taxon>Chaetothyriales</taxon>
        <taxon>Trichomeriaceae</taxon>
        <taxon>Knufia</taxon>
    </lineage>
</organism>
<dbReference type="GO" id="GO:0004644">
    <property type="term" value="F:phosphoribosylglycinamide formyltransferase activity"/>
    <property type="evidence" value="ECO:0007669"/>
    <property type="project" value="UniProtKB-EC"/>
</dbReference>
<keyword evidence="5" id="KW-1133">Transmembrane helix</keyword>
<feature type="transmembrane region" description="Helical" evidence="5">
    <location>
        <begin position="123"/>
        <end position="140"/>
    </location>
</feature>
<dbReference type="AlphaFoldDB" id="A0AA39CU00"/>
<dbReference type="Pfam" id="PF09997">
    <property type="entry name" value="DUF2238"/>
    <property type="match status" value="1"/>
</dbReference>
<dbReference type="Gene3D" id="3.40.50.170">
    <property type="entry name" value="Formyl transferase, N-terminal domain"/>
    <property type="match status" value="1"/>
</dbReference>
<comment type="pathway">
    <text evidence="1">Purine metabolism; IMP biosynthesis via de novo pathway; N(2)-formyl-N(1)-(5-phospho-D-ribosyl)glycinamide from N(1)-(5-phospho-D-ribosyl)glycinamide (10-formyl THF route): step 1/1.</text>
</comment>
<dbReference type="InterPro" id="IPR002376">
    <property type="entry name" value="Formyl_transf_N"/>
</dbReference>
<reference evidence="7" key="1">
    <citation type="submission" date="2022-10" db="EMBL/GenBank/DDBJ databases">
        <title>Culturing micro-colonial fungi from biological soil crusts in the Mojave desert and describing Neophaeococcomyces mojavensis, and introducing the new genera and species Taxawa tesnikishii.</title>
        <authorList>
            <person name="Kurbessoian T."/>
            <person name="Stajich J.E."/>
        </authorList>
    </citation>
    <scope>NUCLEOTIDE SEQUENCE</scope>
    <source>
        <strain evidence="7">TK_35</strain>
    </source>
</reference>
<keyword evidence="4" id="KW-0658">Purine biosynthesis</keyword>
<dbReference type="GO" id="GO:0005829">
    <property type="term" value="C:cytosol"/>
    <property type="evidence" value="ECO:0007669"/>
    <property type="project" value="TreeGrafter"/>
</dbReference>
<feature type="transmembrane region" description="Helical" evidence="5">
    <location>
        <begin position="24"/>
        <end position="42"/>
    </location>
</feature>
<evidence type="ECO:0000313" key="7">
    <source>
        <dbReference type="EMBL" id="KAJ9628934.1"/>
    </source>
</evidence>
<feature type="transmembrane region" description="Helical" evidence="5">
    <location>
        <begin position="152"/>
        <end position="170"/>
    </location>
</feature>
<evidence type="ECO:0000256" key="4">
    <source>
        <dbReference type="ARBA" id="ARBA00022755"/>
    </source>
</evidence>
<dbReference type="GO" id="GO:0006189">
    <property type="term" value="P:'de novo' IMP biosynthetic process"/>
    <property type="evidence" value="ECO:0007669"/>
    <property type="project" value="InterPro"/>
</dbReference>
<accession>A0AA39CU00</accession>
<dbReference type="InterPro" id="IPR014509">
    <property type="entry name" value="YjdF-like"/>
</dbReference>
<dbReference type="CDD" id="cd08645">
    <property type="entry name" value="FMT_core_GART"/>
    <property type="match status" value="1"/>
</dbReference>
<dbReference type="EC" id="2.1.2.2" evidence="2"/>
<keyword evidence="5" id="KW-0812">Transmembrane</keyword>
<evidence type="ECO:0000256" key="3">
    <source>
        <dbReference type="ARBA" id="ARBA00022679"/>
    </source>
</evidence>
<dbReference type="PANTHER" id="PTHR43369:SF2">
    <property type="entry name" value="PHOSPHORIBOSYLGLYCINAMIDE FORMYLTRANSFERASE"/>
    <property type="match status" value="1"/>
</dbReference>
<dbReference type="InterPro" id="IPR036477">
    <property type="entry name" value="Formyl_transf_N_sf"/>
</dbReference>
<name>A0AA39CU00_9EURO</name>
<evidence type="ECO:0000256" key="2">
    <source>
        <dbReference type="ARBA" id="ARBA00012254"/>
    </source>
</evidence>
<feature type="domain" description="Formyl transferase N-terminal" evidence="6">
    <location>
        <begin position="213"/>
        <end position="378"/>
    </location>
</feature>
<gene>
    <name evidence="7" type="ORF">H2204_009092</name>
</gene>